<dbReference type="SUPFAM" id="SSF57667">
    <property type="entry name" value="beta-beta-alpha zinc fingers"/>
    <property type="match status" value="1"/>
</dbReference>
<organism evidence="4 5">
    <name type="scientific">Miscanthus lutarioriparius</name>
    <dbReference type="NCBI Taxonomy" id="422564"/>
    <lineage>
        <taxon>Eukaryota</taxon>
        <taxon>Viridiplantae</taxon>
        <taxon>Streptophyta</taxon>
        <taxon>Embryophyta</taxon>
        <taxon>Tracheophyta</taxon>
        <taxon>Spermatophyta</taxon>
        <taxon>Magnoliopsida</taxon>
        <taxon>Liliopsida</taxon>
        <taxon>Poales</taxon>
        <taxon>Poaceae</taxon>
        <taxon>PACMAD clade</taxon>
        <taxon>Panicoideae</taxon>
        <taxon>Andropogonodae</taxon>
        <taxon>Andropogoneae</taxon>
        <taxon>Saccharinae</taxon>
        <taxon>Miscanthus</taxon>
    </lineage>
</organism>
<sequence>MNEAQVFFFGMAYGQYLAGGVGAPPGGGGEDPNRPWRPTSSHEADVVPAAQQRKKKAAACNRSRNESGDGPHPCPVCHRRFDCPKAVHGHQRSHPERAWRGMAPPAEPPVVAVTADGRQLRYACERCRAQFETRQALGGHRASHSGRLGCYWLSRQHQDGPAQQVVMPFDLNEPPPEQQQDEEDKEKEKEE</sequence>
<keyword evidence="1" id="KW-0863">Zinc-finger</keyword>
<evidence type="ECO:0000313" key="4">
    <source>
        <dbReference type="EMBL" id="CAD6335305.1"/>
    </source>
</evidence>
<dbReference type="GO" id="GO:0008270">
    <property type="term" value="F:zinc ion binding"/>
    <property type="evidence" value="ECO:0007669"/>
    <property type="project" value="UniProtKB-KW"/>
</dbReference>
<protein>
    <recommendedName>
        <fullName evidence="3">C2H2-type domain-containing protein</fullName>
    </recommendedName>
</protein>
<dbReference type="SMART" id="SM00355">
    <property type="entry name" value="ZnF_C2H2"/>
    <property type="match status" value="2"/>
</dbReference>
<dbReference type="Pfam" id="PF13912">
    <property type="entry name" value="zf-C2H2_6"/>
    <property type="match status" value="1"/>
</dbReference>
<evidence type="ECO:0000259" key="3">
    <source>
        <dbReference type="PROSITE" id="PS50157"/>
    </source>
</evidence>
<evidence type="ECO:0000313" key="5">
    <source>
        <dbReference type="Proteomes" id="UP000604825"/>
    </source>
</evidence>
<dbReference type="Proteomes" id="UP000604825">
    <property type="component" value="Unassembled WGS sequence"/>
</dbReference>
<dbReference type="OrthoDB" id="6077919at2759"/>
<dbReference type="PANTHER" id="PTHR47591">
    <property type="entry name" value="ZINC FINGER PROTEIN ZAT2-RELATED"/>
    <property type="match status" value="1"/>
</dbReference>
<keyword evidence="1" id="KW-0479">Metal-binding</keyword>
<dbReference type="PROSITE" id="PS50157">
    <property type="entry name" value="ZINC_FINGER_C2H2_2"/>
    <property type="match status" value="1"/>
</dbReference>
<keyword evidence="1" id="KW-0862">Zinc</keyword>
<dbReference type="AlphaFoldDB" id="A0A811RZ52"/>
<reference evidence="4" key="1">
    <citation type="submission" date="2020-10" db="EMBL/GenBank/DDBJ databases">
        <authorList>
            <person name="Han B."/>
            <person name="Lu T."/>
            <person name="Zhao Q."/>
            <person name="Huang X."/>
            <person name="Zhao Y."/>
        </authorList>
    </citation>
    <scope>NUCLEOTIDE SEQUENCE</scope>
</reference>
<evidence type="ECO:0000256" key="2">
    <source>
        <dbReference type="SAM" id="MobiDB-lite"/>
    </source>
</evidence>
<proteinExistence type="predicted"/>
<comment type="caution">
    <text evidence="4">The sequence shown here is derived from an EMBL/GenBank/DDBJ whole genome shotgun (WGS) entry which is preliminary data.</text>
</comment>
<dbReference type="InterPro" id="IPR013087">
    <property type="entry name" value="Znf_C2H2_type"/>
</dbReference>
<gene>
    <name evidence="4" type="ORF">NCGR_LOCUS59403</name>
</gene>
<dbReference type="PANTHER" id="PTHR47591:SF1">
    <property type="entry name" value="ZINC FINGER PROTEIN ZAT2-RELATED"/>
    <property type="match status" value="1"/>
</dbReference>
<dbReference type="EMBL" id="CAJGYO010000018">
    <property type="protein sequence ID" value="CAD6335305.1"/>
    <property type="molecule type" value="Genomic_DNA"/>
</dbReference>
<dbReference type="PROSITE" id="PS00028">
    <property type="entry name" value="ZINC_FINGER_C2H2_1"/>
    <property type="match status" value="2"/>
</dbReference>
<accession>A0A811RZ52</accession>
<name>A0A811RZ52_9POAL</name>
<evidence type="ECO:0000256" key="1">
    <source>
        <dbReference type="PROSITE-ProRule" id="PRU00042"/>
    </source>
</evidence>
<feature type="domain" description="C2H2-type" evidence="3">
    <location>
        <begin position="122"/>
        <end position="149"/>
    </location>
</feature>
<keyword evidence="5" id="KW-1185">Reference proteome</keyword>
<feature type="region of interest" description="Disordered" evidence="2">
    <location>
        <begin position="23"/>
        <end position="45"/>
    </location>
</feature>
<dbReference type="Gene3D" id="3.30.160.60">
    <property type="entry name" value="Classic Zinc Finger"/>
    <property type="match status" value="1"/>
</dbReference>
<dbReference type="InterPro" id="IPR036236">
    <property type="entry name" value="Znf_C2H2_sf"/>
</dbReference>
<feature type="region of interest" description="Disordered" evidence="2">
    <location>
        <begin position="161"/>
        <end position="191"/>
    </location>
</feature>